<name>A0ACC1TL50_9AGAR</name>
<proteinExistence type="predicted"/>
<evidence type="ECO:0000313" key="2">
    <source>
        <dbReference type="Proteomes" id="UP001163835"/>
    </source>
</evidence>
<organism evidence="1 2">
    <name type="scientific">Lentinula aff. lateritia</name>
    <dbReference type="NCBI Taxonomy" id="2804960"/>
    <lineage>
        <taxon>Eukaryota</taxon>
        <taxon>Fungi</taxon>
        <taxon>Dikarya</taxon>
        <taxon>Basidiomycota</taxon>
        <taxon>Agaricomycotina</taxon>
        <taxon>Agaricomycetes</taxon>
        <taxon>Agaricomycetidae</taxon>
        <taxon>Agaricales</taxon>
        <taxon>Marasmiineae</taxon>
        <taxon>Omphalotaceae</taxon>
        <taxon>Lentinula</taxon>
    </lineage>
</organism>
<evidence type="ECO:0000313" key="1">
    <source>
        <dbReference type="EMBL" id="KAJ3805467.1"/>
    </source>
</evidence>
<dbReference type="Proteomes" id="UP001163835">
    <property type="component" value="Unassembled WGS sequence"/>
</dbReference>
<dbReference type="EMBL" id="MU795593">
    <property type="protein sequence ID" value="KAJ3805467.1"/>
    <property type="molecule type" value="Genomic_DNA"/>
</dbReference>
<accession>A0ACC1TL50</accession>
<comment type="caution">
    <text evidence="1">The sequence shown here is derived from an EMBL/GenBank/DDBJ whole genome shotgun (WGS) entry which is preliminary data.</text>
</comment>
<protein>
    <submittedName>
        <fullName evidence="1">Uncharacterized protein</fullName>
    </submittedName>
</protein>
<gene>
    <name evidence="1" type="ORF">F5876DRAFT_69775</name>
</gene>
<sequence length="228" mass="25320">MLPLRLFFALFLSLSSLLLIAVAAPVADAPEQPNKSLGPQTYEIRLIRMRRVDGKELEITDIKEPVKGDEIWSLKVGSSEFSAVRQPSGKWKGRVKTSLIGSETGILLAYATFPSIEKWEEVELKLGNMSSTSNLQYLNVILAALTGEKYLHNLNALWRYRDSYDNLSGFYWQMCAEGGTAGVPQCHVMHIPRLITLKTIVAPLEGELLNTSLTSTGGEGKARCRHKI</sequence>
<reference evidence="1" key="1">
    <citation type="submission" date="2022-09" db="EMBL/GenBank/DDBJ databases">
        <title>A Global Phylogenomic Analysis of the Shiitake Genus Lentinula.</title>
        <authorList>
            <consortium name="DOE Joint Genome Institute"/>
            <person name="Sierra-Patev S."/>
            <person name="Min B."/>
            <person name="Naranjo-Ortiz M."/>
            <person name="Looney B."/>
            <person name="Konkel Z."/>
            <person name="Slot J.C."/>
            <person name="Sakamoto Y."/>
            <person name="Steenwyk J.L."/>
            <person name="Rokas A."/>
            <person name="Carro J."/>
            <person name="Camarero S."/>
            <person name="Ferreira P."/>
            <person name="Molpeceres G."/>
            <person name="Ruiz-Duenas F.J."/>
            <person name="Serrano A."/>
            <person name="Henrissat B."/>
            <person name="Drula E."/>
            <person name="Hughes K.W."/>
            <person name="Mata J.L."/>
            <person name="Ishikawa N.K."/>
            <person name="Vargas-Isla R."/>
            <person name="Ushijima S."/>
            <person name="Smith C.A."/>
            <person name="Ahrendt S."/>
            <person name="Andreopoulos W."/>
            <person name="He G."/>
            <person name="Labutti K."/>
            <person name="Lipzen A."/>
            <person name="Ng V."/>
            <person name="Riley R."/>
            <person name="Sandor L."/>
            <person name="Barry K."/>
            <person name="Martinez A.T."/>
            <person name="Xiao Y."/>
            <person name="Gibbons J.G."/>
            <person name="Terashima K."/>
            <person name="Grigoriev I.V."/>
            <person name="Hibbett D.S."/>
        </authorList>
    </citation>
    <scope>NUCLEOTIDE SEQUENCE</scope>
    <source>
        <strain evidence="1">TMI1499</strain>
    </source>
</reference>
<keyword evidence="2" id="KW-1185">Reference proteome</keyword>